<keyword evidence="1" id="KW-0732">Signal</keyword>
<reference evidence="3" key="1">
    <citation type="journal article" date="2021" name="Front. Microbiol.">
        <title>Genomic Analysis of the 1-Aminocyclopropane-1-Carboxylate Deaminase-Producing Pseudomonas thivervalensis SC5 Reveals Its Multifaceted Roles in Soil and in Beneficial Interactions With Plants.</title>
        <authorList>
            <person name="Nascimento F.X."/>
            <person name="Uron P."/>
            <person name="Glick B.R."/>
            <person name="Giachini A."/>
            <person name="Rossi M.J."/>
        </authorList>
    </citation>
    <scope>NUCLEOTIDE SEQUENCE [LARGE SCALE GENOMIC DNA]</scope>
    <source>
        <strain evidence="3">PLM3</strain>
    </source>
</reference>
<keyword evidence="3" id="KW-1185">Reference proteome</keyword>
<gene>
    <name evidence="2" type="ORF">CEQ51_12180</name>
</gene>
<evidence type="ECO:0000313" key="2">
    <source>
        <dbReference type="EMBL" id="AXA60793.1"/>
    </source>
</evidence>
<protein>
    <recommendedName>
        <fullName evidence="4">Lipoprotein</fullName>
    </recommendedName>
</protein>
<evidence type="ECO:0000256" key="1">
    <source>
        <dbReference type="SAM" id="SignalP"/>
    </source>
</evidence>
<feature type="signal peptide" evidence="1">
    <location>
        <begin position="1"/>
        <end position="20"/>
    </location>
</feature>
<accession>A0A2Z4ZS16</accession>
<organism evidence="2 3">
    <name type="scientific">Pseudomonas thivervalensis</name>
    <dbReference type="NCBI Taxonomy" id="86265"/>
    <lineage>
        <taxon>Bacteria</taxon>
        <taxon>Pseudomonadati</taxon>
        <taxon>Pseudomonadota</taxon>
        <taxon>Gammaproteobacteria</taxon>
        <taxon>Pseudomonadales</taxon>
        <taxon>Pseudomonadaceae</taxon>
        <taxon>Pseudomonas</taxon>
    </lineage>
</organism>
<dbReference type="RefSeq" id="WP_208690778.1">
    <property type="nucleotide sequence ID" value="NZ_CP022202.1"/>
</dbReference>
<dbReference type="EMBL" id="CP022202">
    <property type="protein sequence ID" value="AXA60793.1"/>
    <property type="molecule type" value="Genomic_DNA"/>
</dbReference>
<sequence length="185" mass="20341">MRSSCLWFLLGLTVMLSACSTITPYNKATVYYDRSQFSSQIVKDDPGLTGPILQHGRCSLIVSTPGSNTGAYYFCTYALTANGIYIQGWDVKALKYVEILHVDISAIKKVALHTFFRTKQLQLTEERRQVALSVTTDGGEFIDASATESLFEAIKNKGVPVVKSEGLIKAPVSVSPMIIPIVIKR</sequence>
<feature type="chain" id="PRO_5016369327" description="Lipoprotein" evidence="1">
    <location>
        <begin position="21"/>
        <end position="185"/>
    </location>
</feature>
<evidence type="ECO:0000313" key="3">
    <source>
        <dbReference type="Proteomes" id="UP000251666"/>
    </source>
</evidence>
<evidence type="ECO:0008006" key="4">
    <source>
        <dbReference type="Google" id="ProtNLM"/>
    </source>
</evidence>
<name>A0A2Z4ZS16_9PSED</name>
<dbReference type="Proteomes" id="UP000251666">
    <property type="component" value="Chromosome"/>
</dbReference>
<dbReference type="PROSITE" id="PS51257">
    <property type="entry name" value="PROKAR_LIPOPROTEIN"/>
    <property type="match status" value="1"/>
</dbReference>
<proteinExistence type="predicted"/>
<dbReference type="AlphaFoldDB" id="A0A2Z4ZS16"/>